<keyword evidence="2" id="KW-0812">Transmembrane</keyword>
<gene>
    <name evidence="3" type="ORF">FB567DRAFT_224922</name>
</gene>
<protein>
    <submittedName>
        <fullName evidence="3">Uncharacterized protein</fullName>
    </submittedName>
</protein>
<dbReference type="AlphaFoldDB" id="A0A8K0QTC7"/>
<dbReference type="Proteomes" id="UP000813461">
    <property type="component" value="Unassembled WGS sequence"/>
</dbReference>
<evidence type="ECO:0000313" key="4">
    <source>
        <dbReference type="Proteomes" id="UP000813461"/>
    </source>
</evidence>
<reference evidence="3" key="1">
    <citation type="journal article" date="2021" name="Nat. Commun.">
        <title>Genetic determinants of endophytism in the Arabidopsis root mycobiome.</title>
        <authorList>
            <person name="Mesny F."/>
            <person name="Miyauchi S."/>
            <person name="Thiergart T."/>
            <person name="Pickel B."/>
            <person name="Atanasova L."/>
            <person name="Karlsson M."/>
            <person name="Huettel B."/>
            <person name="Barry K.W."/>
            <person name="Haridas S."/>
            <person name="Chen C."/>
            <person name="Bauer D."/>
            <person name="Andreopoulos W."/>
            <person name="Pangilinan J."/>
            <person name="LaButti K."/>
            <person name="Riley R."/>
            <person name="Lipzen A."/>
            <person name="Clum A."/>
            <person name="Drula E."/>
            <person name="Henrissat B."/>
            <person name="Kohler A."/>
            <person name="Grigoriev I.V."/>
            <person name="Martin F.M."/>
            <person name="Hacquard S."/>
        </authorList>
    </citation>
    <scope>NUCLEOTIDE SEQUENCE</scope>
    <source>
        <strain evidence="3">MPI-SDFR-AT-0120</strain>
    </source>
</reference>
<feature type="transmembrane region" description="Helical" evidence="2">
    <location>
        <begin position="93"/>
        <end position="111"/>
    </location>
</feature>
<proteinExistence type="predicted"/>
<feature type="compositionally biased region" description="Basic and acidic residues" evidence="1">
    <location>
        <begin position="112"/>
        <end position="124"/>
    </location>
</feature>
<evidence type="ECO:0000256" key="2">
    <source>
        <dbReference type="SAM" id="Phobius"/>
    </source>
</evidence>
<feature type="region of interest" description="Disordered" evidence="1">
    <location>
        <begin position="112"/>
        <end position="131"/>
    </location>
</feature>
<evidence type="ECO:0000256" key="1">
    <source>
        <dbReference type="SAM" id="MobiDB-lite"/>
    </source>
</evidence>
<dbReference type="OrthoDB" id="10653426at2759"/>
<organism evidence="3 4">
    <name type="scientific">Paraphoma chrysanthemicola</name>
    <dbReference type="NCBI Taxonomy" id="798071"/>
    <lineage>
        <taxon>Eukaryota</taxon>
        <taxon>Fungi</taxon>
        <taxon>Dikarya</taxon>
        <taxon>Ascomycota</taxon>
        <taxon>Pezizomycotina</taxon>
        <taxon>Dothideomycetes</taxon>
        <taxon>Pleosporomycetidae</taxon>
        <taxon>Pleosporales</taxon>
        <taxon>Pleosporineae</taxon>
        <taxon>Phaeosphaeriaceae</taxon>
        <taxon>Paraphoma</taxon>
    </lineage>
</organism>
<keyword evidence="2" id="KW-1133">Transmembrane helix</keyword>
<comment type="caution">
    <text evidence="3">The sequence shown here is derived from an EMBL/GenBank/DDBJ whole genome shotgun (WGS) entry which is preliminary data.</text>
</comment>
<keyword evidence="4" id="KW-1185">Reference proteome</keyword>
<keyword evidence="2" id="KW-0472">Membrane</keyword>
<evidence type="ECO:0000313" key="3">
    <source>
        <dbReference type="EMBL" id="KAH7069479.1"/>
    </source>
</evidence>
<dbReference type="EMBL" id="JAGMVJ010000029">
    <property type="protein sequence ID" value="KAH7069479.1"/>
    <property type="molecule type" value="Genomic_DNA"/>
</dbReference>
<sequence length="190" mass="20417">MRGRQAQSAIGLVCADRLLESHIRGLAACTPPWRSRTHTDAVEEAFAFPWTPALRPARTHKEPLQAVSRATLQRRWFSLDDGASQPRGRRDGGHILVVVVVVVVVVGFHQTDGRGEAPGRRRDGAPGTLAGFGKQDRVGRACWNSLDALGSCTICSANPVVPAARPSWGSQPLHANTAEPRLAASQHGAR</sequence>
<accession>A0A8K0QTC7</accession>
<feature type="region of interest" description="Disordered" evidence="1">
    <location>
        <begin position="171"/>
        <end position="190"/>
    </location>
</feature>
<name>A0A8K0QTC7_9PLEO</name>